<proteinExistence type="predicted"/>
<organism evidence="2">
    <name type="scientific">candidate division WOR-3 bacterium</name>
    <dbReference type="NCBI Taxonomy" id="2052148"/>
    <lineage>
        <taxon>Bacteria</taxon>
        <taxon>Bacteria division WOR-3</taxon>
    </lineage>
</organism>
<evidence type="ECO:0008006" key="3">
    <source>
        <dbReference type="Google" id="ProtNLM"/>
    </source>
</evidence>
<feature type="transmembrane region" description="Helical" evidence="1">
    <location>
        <begin position="58"/>
        <end position="83"/>
    </location>
</feature>
<dbReference type="PANTHER" id="PTHR34655:SF2">
    <property type="entry name" value="PEROXIREDOXIN FAMILY PROTEIN"/>
    <property type="match status" value="1"/>
</dbReference>
<keyword evidence="1" id="KW-0812">Transmembrane</keyword>
<evidence type="ECO:0000256" key="1">
    <source>
        <dbReference type="SAM" id="Phobius"/>
    </source>
</evidence>
<name>A0A7C6A7Z8_UNCW3</name>
<dbReference type="SUPFAM" id="SSF75169">
    <property type="entry name" value="DsrEFH-like"/>
    <property type="match status" value="1"/>
</dbReference>
<dbReference type="InterPro" id="IPR032836">
    <property type="entry name" value="DsrE2-like"/>
</dbReference>
<dbReference type="Gene3D" id="3.40.1260.10">
    <property type="entry name" value="DsrEFH-like"/>
    <property type="match status" value="1"/>
</dbReference>
<keyword evidence="1" id="KW-1133">Transmembrane helix</keyword>
<keyword evidence="1" id="KW-0472">Membrane</keyword>
<dbReference type="PANTHER" id="PTHR34655">
    <property type="entry name" value="CONSERVED WITHIN P. AEROPHILUM"/>
    <property type="match status" value="1"/>
</dbReference>
<accession>A0A7C6A7Z8</accession>
<dbReference type="AlphaFoldDB" id="A0A7C6A7Z8"/>
<feature type="transmembrane region" description="Helical" evidence="1">
    <location>
        <begin position="21"/>
        <end position="38"/>
    </location>
</feature>
<sequence>MRTNAQNVVINGENRNRRGRANLLVCFLFCPNRALLKMKDKMTLILFSGDLDKALAGLNLATAAASMGIEVVIFYTFWGLNILRKGKSLTKPKGLKRKLFGIMNKGGATKLPLSRFHMAGIGTEMMKQLMKEMKFPSIPELMKLAKSLGVKFIACTTTMGMMGLTKDDLISEVDAYAGAATYLANASQAKINLFL</sequence>
<protein>
    <recommendedName>
        <fullName evidence="3">Pyridine nucleotide-disulfide oxidoreductase</fullName>
    </recommendedName>
</protein>
<gene>
    <name evidence="2" type="ORF">ENW73_01080</name>
</gene>
<dbReference type="InterPro" id="IPR027396">
    <property type="entry name" value="DsrEFH-like"/>
</dbReference>
<comment type="caution">
    <text evidence="2">The sequence shown here is derived from an EMBL/GenBank/DDBJ whole genome shotgun (WGS) entry which is preliminary data.</text>
</comment>
<reference evidence="2" key="1">
    <citation type="journal article" date="2020" name="mSystems">
        <title>Genome- and Community-Level Interaction Insights into Carbon Utilization and Element Cycling Functions of Hydrothermarchaeota in Hydrothermal Sediment.</title>
        <authorList>
            <person name="Zhou Z."/>
            <person name="Liu Y."/>
            <person name="Xu W."/>
            <person name="Pan J."/>
            <person name="Luo Z.H."/>
            <person name="Li M."/>
        </authorList>
    </citation>
    <scope>NUCLEOTIDE SEQUENCE [LARGE SCALE GENOMIC DNA]</scope>
    <source>
        <strain evidence="2">SpSt-876</strain>
    </source>
</reference>
<dbReference type="EMBL" id="DTLI01000025">
    <property type="protein sequence ID" value="HHS51448.1"/>
    <property type="molecule type" value="Genomic_DNA"/>
</dbReference>
<evidence type="ECO:0000313" key="2">
    <source>
        <dbReference type="EMBL" id="HHS51448.1"/>
    </source>
</evidence>
<dbReference type="Pfam" id="PF13686">
    <property type="entry name" value="DrsE_2"/>
    <property type="match status" value="1"/>
</dbReference>